<reference evidence="2" key="1">
    <citation type="submission" date="2023-10" db="EMBL/GenBank/DDBJ databases">
        <title>Genome assembly of Pristionchus species.</title>
        <authorList>
            <person name="Yoshida K."/>
            <person name="Sommer R.J."/>
        </authorList>
    </citation>
    <scope>NUCLEOTIDE SEQUENCE</scope>
    <source>
        <strain evidence="2">RS5133</strain>
    </source>
</reference>
<name>A0AAV5VB39_9BILA</name>
<organism evidence="2 3">
    <name type="scientific">Pristionchus fissidentatus</name>
    <dbReference type="NCBI Taxonomy" id="1538716"/>
    <lineage>
        <taxon>Eukaryota</taxon>
        <taxon>Metazoa</taxon>
        <taxon>Ecdysozoa</taxon>
        <taxon>Nematoda</taxon>
        <taxon>Chromadorea</taxon>
        <taxon>Rhabditida</taxon>
        <taxon>Rhabditina</taxon>
        <taxon>Diplogasteromorpha</taxon>
        <taxon>Diplogasteroidea</taxon>
        <taxon>Neodiplogasteridae</taxon>
        <taxon>Pristionchus</taxon>
    </lineage>
</organism>
<keyword evidence="3" id="KW-1185">Reference proteome</keyword>
<dbReference type="PROSITE" id="PS00028">
    <property type="entry name" value="ZINC_FINGER_C2H2_1"/>
    <property type="match status" value="1"/>
</dbReference>
<dbReference type="AlphaFoldDB" id="A0AAV5VB39"/>
<proteinExistence type="predicted"/>
<evidence type="ECO:0000259" key="1">
    <source>
        <dbReference type="PROSITE" id="PS00028"/>
    </source>
</evidence>
<dbReference type="InterPro" id="IPR013087">
    <property type="entry name" value="Znf_C2H2_type"/>
</dbReference>
<dbReference type="EMBL" id="BTSY01000002">
    <property type="protein sequence ID" value="GMT15443.1"/>
    <property type="molecule type" value="Genomic_DNA"/>
</dbReference>
<feature type="non-terminal residue" evidence="2">
    <location>
        <position position="1"/>
    </location>
</feature>
<accession>A0AAV5VB39</accession>
<comment type="caution">
    <text evidence="2">The sequence shown here is derived from an EMBL/GenBank/DDBJ whole genome shotgun (WGS) entry which is preliminary data.</text>
</comment>
<gene>
    <name evidence="2" type="ORF">PFISCL1PPCAC_6740</name>
</gene>
<dbReference type="Proteomes" id="UP001432322">
    <property type="component" value="Unassembled WGS sequence"/>
</dbReference>
<evidence type="ECO:0000313" key="3">
    <source>
        <dbReference type="Proteomes" id="UP001432322"/>
    </source>
</evidence>
<feature type="domain" description="C2H2-type" evidence="1">
    <location>
        <begin position="90"/>
        <end position="112"/>
    </location>
</feature>
<sequence length="180" mass="20204">QSEPSTVQYEPPLSTLLCDAIPSALPQINPQPGVDPFAILRRCDKSERSLGGDVDARLKILHGLFIRCCHESLVQRTSHLIGRLNLAKKCSLCSVWLESASSLIAHICDSMHRGRTRRSVSADAFDFWRDAVLMSSPHISMTKERRLQMIALSVLRREDIAVPPFEGRSEEHSTTRRGMQ</sequence>
<dbReference type="PANTHER" id="PTHR36936:SF3">
    <property type="entry name" value="PROTEIN CBG26223"/>
    <property type="match status" value="1"/>
</dbReference>
<dbReference type="PANTHER" id="PTHR36936">
    <property type="entry name" value="PROTEIN CBG25168"/>
    <property type="match status" value="1"/>
</dbReference>
<protein>
    <recommendedName>
        <fullName evidence="1">C2H2-type domain-containing protein</fullName>
    </recommendedName>
</protein>
<evidence type="ECO:0000313" key="2">
    <source>
        <dbReference type="EMBL" id="GMT15443.1"/>
    </source>
</evidence>